<dbReference type="GO" id="GO:0005886">
    <property type="term" value="C:plasma membrane"/>
    <property type="evidence" value="ECO:0007669"/>
    <property type="project" value="UniProtKB-SubCell"/>
</dbReference>
<keyword evidence="5" id="KW-0653">Protein transport</keyword>
<evidence type="ECO:0000256" key="6">
    <source>
        <dbReference type="ARBA" id="ARBA00022989"/>
    </source>
</evidence>
<organism evidence="12 13">
    <name type="scientific">Mageeibacillus indolicus</name>
    <dbReference type="NCBI Taxonomy" id="884684"/>
    <lineage>
        <taxon>Bacteria</taxon>
        <taxon>Bacillati</taxon>
        <taxon>Bacillota</taxon>
        <taxon>Clostridia</taxon>
        <taxon>Eubacteriales</taxon>
        <taxon>Oscillospiraceae</taxon>
        <taxon>Mageeibacillus</taxon>
    </lineage>
</organism>
<dbReference type="AlphaFoldDB" id="A0A2J8B034"/>
<gene>
    <name evidence="12" type="ORF">B7R76_07335</name>
</gene>
<dbReference type="RefSeq" id="WP_012993058.1">
    <property type="nucleotide sequence ID" value="NZ_NBZD01000004.1"/>
</dbReference>
<dbReference type="Pfam" id="PF02096">
    <property type="entry name" value="60KD_IMP"/>
    <property type="match status" value="1"/>
</dbReference>
<evidence type="ECO:0000256" key="9">
    <source>
        <dbReference type="RuleBase" id="RU003945"/>
    </source>
</evidence>
<dbReference type="EMBL" id="NBZD01000004">
    <property type="protein sequence ID" value="PNH18131.1"/>
    <property type="molecule type" value="Genomic_DNA"/>
</dbReference>
<evidence type="ECO:0000256" key="2">
    <source>
        <dbReference type="ARBA" id="ARBA00022448"/>
    </source>
</evidence>
<dbReference type="NCBIfam" id="TIGR03592">
    <property type="entry name" value="yidC_oxa1_cterm"/>
    <property type="match status" value="1"/>
</dbReference>
<keyword evidence="6 10" id="KW-1133">Transmembrane helix</keyword>
<keyword evidence="8" id="KW-0143">Chaperone</keyword>
<protein>
    <recommendedName>
        <fullName evidence="11">Membrane insertase YidC/Oxa/ALB C-terminal domain-containing protein</fullName>
    </recommendedName>
</protein>
<feature type="transmembrane region" description="Helical" evidence="10">
    <location>
        <begin position="212"/>
        <end position="230"/>
    </location>
</feature>
<reference evidence="13" key="1">
    <citation type="submission" date="2017-04" db="EMBL/GenBank/DDBJ databases">
        <authorList>
            <person name="Bumgarner R.E."/>
            <person name="Fredricks D.N."/>
            <person name="Srinivasan S."/>
        </authorList>
    </citation>
    <scope>NUCLEOTIDE SEQUENCE [LARGE SCALE GENOMIC DNA]</scope>
    <source>
        <strain evidence="13">KA00405</strain>
    </source>
</reference>
<evidence type="ECO:0000256" key="7">
    <source>
        <dbReference type="ARBA" id="ARBA00023136"/>
    </source>
</evidence>
<keyword evidence="2" id="KW-0813">Transport</keyword>
<comment type="caution">
    <text evidence="12">The sequence shown here is derived from an EMBL/GenBank/DDBJ whole genome shotgun (WGS) entry which is preliminary data.</text>
</comment>
<keyword evidence="4 9" id="KW-0812">Transmembrane</keyword>
<feature type="transmembrane region" description="Helical" evidence="10">
    <location>
        <begin position="92"/>
        <end position="112"/>
    </location>
</feature>
<feature type="transmembrane region" description="Helical" evidence="10">
    <location>
        <begin position="29"/>
        <end position="49"/>
    </location>
</feature>
<evidence type="ECO:0000256" key="3">
    <source>
        <dbReference type="ARBA" id="ARBA00022475"/>
    </source>
</evidence>
<evidence type="ECO:0000256" key="1">
    <source>
        <dbReference type="ARBA" id="ARBA00004651"/>
    </source>
</evidence>
<feature type="domain" description="Membrane insertase YidC/Oxa/ALB C-terminal" evidence="11">
    <location>
        <begin position="29"/>
        <end position="309"/>
    </location>
</feature>
<feature type="transmembrane region" description="Helical" evidence="10">
    <location>
        <begin position="277"/>
        <end position="296"/>
    </location>
</feature>
<evidence type="ECO:0000256" key="8">
    <source>
        <dbReference type="ARBA" id="ARBA00023186"/>
    </source>
</evidence>
<proteinExistence type="inferred from homology"/>
<keyword evidence="7 10" id="KW-0472">Membrane</keyword>
<dbReference type="GO" id="GO:0051205">
    <property type="term" value="P:protein insertion into membrane"/>
    <property type="evidence" value="ECO:0007669"/>
    <property type="project" value="TreeGrafter"/>
</dbReference>
<evidence type="ECO:0000256" key="5">
    <source>
        <dbReference type="ARBA" id="ARBA00022927"/>
    </source>
</evidence>
<dbReference type="InterPro" id="IPR028055">
    <property type="entry name" value="YidC/Oxa/ALB_C"/>
</dbReference>
<dbReference type="GO" id="GO:0032977">
    <property type="term" value="F:membrane insertase activity"/>
    <property type="evidence" value="ECO:0007669"/>
    <property type="project" value="InterPro"/>
</dbReference>
<evidence type="ECO:0000313" key="13">
    <source>
        <dbReference type="Proteomes" id="UP000236394"/>
    </source>
</evidence>
<evidence type="ECO:0000256" key="10">
    <source>
        <dbReference type="SAM" id="Phobius"/>
    </source>
</evidence>
<dbReference type="Proteomes" id="UP000236394">
    <property type="component" value="Unassembled WGS sequence"/>
</dbReference>
<dbReference type="InterPro" id="IPR047196">
    <property type="entry name" value="YidC_ALB_C"/>
</dbReference>
<dbReference type="PANTHER" id="PTHR12428:SF65">
    <property type="entry name" value="CYTOCHROME C OXIDASE ASSEMBLY PROTEIN COX18, MITOCHONDRIAL"/>
    <property type="match status" value="1"/>
</dbReference>
<keyword evidence="3" id="KW-1003">Cell membrane</keyword>
<sequence>MIYTASILSPLYVAFSWIMRNLYDIFNNYGLVIIIFTVAIRLIMIPFSVKQHKTTLKTQALAPQLDDLKRVYGKDRQGLQEATMALYRKHNVSQFGGCLPSLLPLIIIWPVYRMVSSPLQYISGAVTENITKLAQHLNQSGLITASELKNLAYSDIPVLTVLHTHATEFANAVEQGWLKASQLIDPYFLGVNLGDTATINPKLLFGDQMSRYLPILIIVLLAVVSTFLMSKMMEWTNPSYKKIKESKARAKNNPARSEVTDMTQQGMMKGMKFTMPLITLYMCFSMPAAMSIYWIVGNLMAMLQQYILYALYTKKTKKQAE</sequence>
<comment type="subcellular location">
    <subcellularLocation>
        <location evidence="1">Cell membrane</location>
        <topology evidence="1">Multi-pass membrane protein</topology>
    </subcellularLocation>
    <subcellularLocation>
        <location evidence="9">Membrane</location>
        <topology evidence="9">Multi-pass membrane protein</topology>
    </subcellularLocation>
</comment>
<dbReference type="InterPro" id="IPR001708">
    <property type="entry name" value="YidC/ALB3/OXA1/COX18"/>
</dbReference>
<accession>A0A2J8B034</accession>
<evidence type="ECO:0000259" key="11">
    <source>
        <dbReference type="Pfam" id="PF02096"/>
    </source>
</evidence>
<dbReference type="CDD" id="cd20070">
    <property type="entry name" value="5TM_YidC_Alb3"/>
    <property type="match status" value="1"/>
</dbReference>
<name>A0A2J8B034_9FIRM</name>
<evidence type="ECO:0000313" key="12">
    <source>
        <dbReference type="EMBL" id="PNH18131.1"/>
    </source>
</evidence>
<dbReference type="PANTHER" id="PTHR12428">
    <property type="entry name" value="OXA1"/>
    <property type="match status" value="1"/>
</dbReference>
<dbReference type="OMA" id="IYWIASS"/>
<dbReference type="GO" id="GO:0015031">
    <property type="term" value="P:protein transport"/>
    <property type="evidence" value="ECO:0007669"/>
    <property type="project" value="UniProtKB-KW"/>
</dbReference>
<comment type="similarity">
    <text evidence="9">Belongs to the OXA1/ALB3/YidC family.</text>
</comment>
<evidence type="ECO:0000256" key="4">
    <source>
        <dbReference type="ARBA" id="ARBA00022692"/>
    </source>
</evidence>